<accession>A0A7T2S5T6</accession>
<evidence type="ECO:0000256" key="3">
    <source>
        <dbReference type="ARBA" id="ARBA00022801"/>
    </source>
</evidence>
<evidence type="ECO:0000256" key="8">
    <source>
        <dbReference type="SAM" id="MobiDB-lite"/>
    </source>
</evidence>
<reference evidence="10 11" key="1">
    <citation type="submission" date="2020-12" db="EMBL/GenBank/DDBJ databases">
        <title>FDA dAtabase for Regulatory Grade micrObial Sequences (FDA-ARGOS): Supporting development and validation of Infectious Disease Dx tests.</title>
        <authorList>
            <person name="Sproer C."/>
            <person name="Gronow S."/>
            <person name="Severitt S."/>
            <person name="Schroder I."/>
            <person name="Tallon L."/>
            <person name="Sadzewicz L."/>
            <person name="Zhao X."/>
            <person name="Boylan J."/>
            <person name="Ott S."/>
            <person name="Bowen H."/>
            <person name="Vavikolanu K."/>
            <person name="Mehta A."/>
            <person name="Aluvathingal J."/>
            <person name="Nadendla S."/>
            <person name="Lowell S."/>
            <person name="Myers T."/>
            <person name="Yan Y."/>
            <person name="Sichtig H."/>
        </authorList>
    </citation>
    <scope>NUCLEOTIDE SEQUENCE [LARGE SCALE GENOMIC DNA]</scope>
    <source>
        <strain evidence="10 11">FDAARGOS_909</strain>
    </source>
</reference>
<dbReference type="Pfam" id="PF13307">
    <property type="entry name" value="Helicase_C_2"/>
    <property type="match status" value="1"/>
</dbReference>
<dbReference type="GO" id="GO:0016818">
    <property type="term" value="F:hydrolase activity, acting on acid anhydrides, in phosphorus-containing anhydrides"/>
    <property type="evidence" value="ECO:0007669"/>
    <property type="project" value="InterPro"/>
</dbReference>
<dbReference type="GO" id="GO:0005524">
    <property type="term" value="F:ATP binding"/>
    <property type="evidence" value="ECO:0007669"/>
    <property type="project" value="UniProtKB-KW"/>
</dbReference>
<feature type="region of interest" description="Disordered" evidence="8">
    <location>
        <begin position="404"/>
        <end position="444"/>
    </location>
</feature>
<comment type="catalytic activity">
    <reaction evidence="7">
        <text>ATP + H2O = ADP + phosphate + H(+)</text>
        <dbReference type="Rhea" id="RHEA:13065"/>
        <dbReference type="ChEBI" id="CHEBI:15377"/>
        <dbReference type="ChEBI" id="CHEBI:15378"/>
        <dbReference type="ChEBI" id="CHEBI:30616"/>
        <dbReference type="ChEBI" id="CHEBI:43474"/>
        <dbReference type="ChEBI" id="CHEBI:456216"/>
        <dbReference type="EC" id="5.6.2.3"/>
    </reaction>
</comment>
<keyword evidence="2" id="KW-0547">Nucleotide-binding</keyword>
<evidence type="ECO:0000313" key="10">
    <source>
        <dbReference type="EMBL" id="QPS09511.1"/>
    </source>
</evidence>
<organism evidence="10 11">
    <name type="scientific">Delftia acidovorans</name>
    <name type="common">Pseudomonas acidovorans</name>
    <name type="synonym">Comamonas acidovorans</name>
    <dbReference type="NCBI Taxonomy" id="80866"/>
    <lineage>
        <taxon>Bacteria</taxon>
        <taxon>Pseudomonadati</taxon>
        <taxon>Pseudomonadota</taxon>
        <taxon>Betaproteobacteria</taxon>
        <taxon>Burkholderiales</taxon>
        <taxon>Comamonadaceae</taxon>
        <taxon>Delftia</taxon>
    </lineage>
</organism>
<name>A0A7T2S5T6_DELAC</name>
<keyword evidence="3" id="KW-0378">Hydrolase</keyword>
<dbReference type="Pfam" id="PF00270">
    <property type="entry name" value="DEAD"/>
    <property type="match status" value="1"/>
</dbReference>
<gene>
    <name evidence="10" type="ORF">I6G66_05655</name>
</gene>
<dbReference type="SMART" id="SM00487">
    <property type="entry name" value="DEXDc"/>
    <property type="match status" value="1"/>
</dbReference>
<protein>
    <recommendedName>
        <fullName evidence="6">DNA 5'-3' helicase</fullName>
        <ecNumber evidence="6">5.6.2.3</ecNumber>
    </recommendedName>
</protein>
<dbReference type="Gene3D" id="3.40.50.300">
    <property type="entry name" value="P-loop containing nucleotide triphosphate hydrolases"/>
    <property type="match status" value="2"/>
</dbReference>
<dbReference type="InterPro" id="IPR006555">
    <property type="entry name" value="ATP-dep_Helicase_C"/>
</dbReference>
<dbReference type="EC" id="5.6.2.3" evidence="6"/>
<dbReference type="PANTHER" id="PTHR11472:SF34">
    <property type="entry name" value="REGULATOR OF TELOMERE ELONGATION HELICASE 1"/>
    <property type="match status" value="1"/>
</dbReference>
<dbReference type="InterPro" id="IPR014013">
    <property type="entry name" value="Helic_SF1/SF2_ATP-bd_DinG/Rad3"/>
</dbReference>
<dbReference type="Proteomes" id="UP000594778">
    <property type="component" value="Chromosome"/>
</dbReference>
<dbReference type="GO" id="GO:0043139">
    <property type="term" value="F:5'-3' DNA helicase activity"/>
    <property type="evidence" value="ECO:0007669"/>
    <property type="project" value="UniProtKB-EC"/>
</dbReference>
<dbReference type="SUPFAM" id="SSF52540">
    <property type="entry name" value="P-loop containing nucleoside triphosphate hydrolases"/>
    <property type="match status" value="1"/>
</dbReference>
<keyword evidence="4" id="KW-0067">ATP-binding</keyword>
<dbReference type="InterPro" id="IPR011545">
    <property type="entry name" value="DEAD/DEAH_box_helicase_dom"/>
</dbReference>
<dbReference type="InterPro" id="IPR045028">
    <property type="entry name" value="DinG/Rad3-like"/>
</dbReference>
<comment type="similarity">
    <text evidence="5">Belongs to the helicase family. DinG subfamily.</text>
</comment>
<comment type="cofactor">
    <cofactor evidence="1">
        <name>[4Fe-4S] cluster</name>
        <dbReference type="ChEBI" id="CHEBI:49883"/>
    </cofactor>
</comment>
<dbReference type="SMART" id="SM00491">
    <property type="entry name" value="HELICc2"/>
    <property type="match status" value="1"/>
</dbReference>
<keyword evidence="10" id="KW-0347">Helicase</keyword>
<dbReference type="GO" id="GO:0006281">
    <property type="term" value="P:DNA repair"/>
    <property type="evidence" value="ECO:0007669"/>
    <property type="project" value="TreeGrafter"/>
</dbReference>
<evidence type="ECO:0000256" key="5">
    <source>
        <dbReference type="ARBA" id="ARBA00038058"/>
    </source>
</evidence>
<evidence type="ECO:0000256" key="7">
    <source>
        <dbReference type="ARBA" id="ARBA00048954"/>
    </source>
</evidence>
<dbReference type="InterPro" id="IPR014001">
    <property type="entry name" value="Helicase_ATP-bd"/>
</dbReference>
<dbReference type="RefSeq" id="WP_197956394.1">
    <property type="nucleotide sequence ID" value="NZ_CP065668.1"/>
</dbReference>
<dbReference type="PROSITE" id="PS51193">
    <property type="entry name" value="HELICASE_ATP_BIND_2"/>
    <property type="match status" value="1"/>
</dbReference>
<dbReference type="InterPro" id="IPR027417">
    <property type="entry name" value="P-loop_NTPase"/>
</dbReference>
<feature type="domain" description="Helicase ATP-binding" evidence="9">
    <location>
        <begin position="17"/>
        <end position="294"/>
    </location>
</feature>
<feature type="compositionally biased region" description="Low complexity" evidence="8">
    <location>
        <begin position="429"/>
        <end position="439"/>
    </location>
</feature>
<evidence type="ECO:0000256" key="6">
    <source>
        <dbReference type="ARBA" id="ARBA00044969"/>
    </source>
</evidence>
<dbReference type="GO" id="GO:0003676">
    <property type="term" value="F:nucleic acid binding"/>
    <property type="evidence" value="ECO:0007669"/>
    <property type="project" value="InterPro"/>
</dbReference>
<dbReference type="EMBL" id="CP065668">
    <property type="protein sequence ID" value="QPS09511.1"/>
    <property type="molecule type" value="Genomic_DNA"/>
</dbReference>
<dbReference type="PANTHER" id="PTHR11472">
    <property type="entry name" value="DNA REPAIR DEAD HELICASE RAD3/XP-D SUBFAMILY MEMBER"/>
    <property type="match status" value="1"/>
</dbReference>
<evidence type="ECO:0000256" key="1">
    <source>
        <dbReference type="ARBA" id="ARBA00001966"/>
    </source>
</evidence>
<evidence type="ECO:0000313" key="11">
    <source>
        <dbReference type="Proteomes" id="UP000594778"/>
    </source>
</evidence>
<evidence type="ECO:0000259" key="9">
    <source>
        <dbReference type="PROSITE" id="PS51193"/>
    </source>
</evidence>
<dbReference type="AlphaFoldDB" id="A0A7T2S5T6"/>
<proteinExistence type="inferred from homology"/>
<sequence length="730" mass="79007">MHSLTAAVQAAFAPQGLLSRAEALFLPREGQTRMALAVAQAIEQRQTLVVEAGTGVGKTYAYLVPALLSGQRVLVSTATRALQDQLYARDLPRLVAALGMPLRMARLKGRSAYLCMERLERVRQGRTAPQDPQVLRSVALVERWARTTRTGDLGELPALDERSPALPLVTSTRDNCLGSDCPHWQDCHVNVARRAALEADVVVINHHLMFADLDVRESGVAQLLPSVGVVVVDEAHQLNDTGVQFAGQSLSGQQLTGYARDVLRAGQEMARGMADWMQLSARVEQALRELRLAAGKPPVGGRLPWQGVTPQGLDAQRWRTALVTLGRSLRALLEPLVQLQVSDPELRRLFERGNELLRRLATFAAAAVQDTVRWLELGSQQMRMLESPLTIAHIMRTRLLGLTQEPQGSEEQEREDAQPVPEPQEQEEGVPAPVPEAAGLPRQPSGTAWIFTSATLGDDERLSWFTEPCGLREAQVLRVDSPFDYARQAALYVPRPFAQAGSATHSAEVARLALDAAQRLGGRTLVLTTTLRALHAIGDALQQSLGLFGELDVLVQGQAPKLALIERFIAAGEGREGTQGGEGTGASPGRGCILVASATFWEGVDLPGDALQLVVIDKLPFPPPDDPLVEARSRSLESVGRQAFADYMLPEAAMALKQGAGRLIRRETDRGVLVVCDSRLATMGYGRRLRAALPPMRTLVDEAAFAQALQALAQPAPQITTASTTTSALP</sequence>
<evidence type="ECO:0000256" key="4">
    <source>
        <dbReference type="ARBA" id="ARBA00022840"/>
    </source>
</evidence>
<evidence type="ECO:0000256" key="2">
    <source>
        <dbReference type="ARBA" id="ARBA00022741"/>
    </source>
</evidence>